<keyword evidence="4" id="KW-1185">Reference proteome</keyword>
<accession>A0A0W0VWE6</accession>
<feature type="compositionally biased region" description="Polar residues" evidence="1">
    <location>
        <begin position="4356"/>
        <end position="4365"/>
    </location>
</feature>
<proteinExistence type="predicted"/>
<dbReference type="Pfam" id="PF12340">
    <property type="entry name" value="DUF3638"/>
    <property type="match status" value="1"/>
</dbReference>
<dbReference type="RefSeq" id="WP_058453202.1">
    <property type="nucleotide sequence ID" value="NZ_CAAAIB010000007.1"/>
</dbReference>
<sequence length="4482" mass="511488">MIKINASLFAHIENDANLSGTYGLQGIFFKYTAGYLKQYLIHLSDKEEIFPAEYARLLDEMDYLINIENQLAQTAGSVDLLIDTLGKQVAADITSLDVGQKLHLPGGWVDEEGGHSMIYEFTRTEDGYLFTAVNAGAGIKHHHKKSSREKELYNPLKAWHFPVPNSPKEKSELALFVGELLQAKLPVAKQKRAVTEEILYKKILAKISYIGGKEVERPIPLYGYTAGQLSGTCSERCLHQLLKILSPSEEFYERFIFKFKHFALLEYAGACLKGEQPFTPAVREQINLAIENNLKILDVAGLFPEIEKDKYYQEIKEVQRKINAAVLTSAQTVPVAIDSPPRLTLVDPSQLFARPHFDSLTYQMESTLKIDLNSGRNLIDNLTQVVSDIEKIKSPALRYNYLEKLILELPVNEQDGLTSPFYSELRTIEDYAKFEQQLDKIQNALWKLQSDWLKAQIPGLNQLALSIIALQVDVKSALAKAQNLPSFSPFTSVMMQTVIGNNHRNPYWATNNPLLDKRFEALRNRFRNASHQYHADFYLYLNKLLATEPELTAELKLQYNSKYGFNISQLHKEIRSKGMEALFMISQHRSYIERLEPRFNPVIKKIEEHLDYESKLREAINPFFENRLLKTPRIELGIVQDDFRVSTPLYPTFVYWQELSTELSKNKYVLKDSIAQQALDADVSQFSSYRKALKAKTANNIQLTPTKSLKDTASAPPVTPTDITARDYFHLRSVPSLQIPLTLDYFIRHIDKLANESDQRYVEANLFQPGILEKTQESPSFLPQFDAFLTTGFRFFNKEGQYSRESLLFLRLDYLVSRYIALTDKRTGLPRLQVLQEQLLKQLAHPNHPDITYVQQQYLFLTLMTRVELGENPHELFALAFDAYFYIKSHANPQILEDLTHQVEVDRAIARFQTLAKEQPEKIITQAIRDSFTKYPYTKDLSLMGGKFPLYRLENNKGQTVELNVHLGKLFEKKLARSGIPFTLQRHPLIKHLGLQNAYECLSTADEHYLYLPSEKKEDEVHLFYNNNDLIVQRNWRIQDQIRTYELRPLTADHLARYANKKSIPLSVSLPKVLTDDTMDYWHDINSGDGLLVHNNVPTYVYKAKTGQFIALDKEGKETTYGLQTLPSQWRSLLNRFESNHFIVTHSSPADTVIKLPRYDLEFNIDTSAAEPALVYLKTGEKVVDYQSPIHPSVAGLVLQNDRQTRYLVPVARFYATKNGATQSDFYPVIHDTNGTIADECLRQDWAYHPPARVPLWNYENSERAISFRLEDGEPIADSVADALYLAYTYLATNQTQKAWKVLEDCNTRLGGLTGDPAELQFIRWICKDLPHILPNGKKEATRSTPPYTACQLKAMSLLSDYLLQDRTFNLAPPPSSETANAHYQQLEHQQLTQFLNSLPSTIYLSFQRMQAMRRHLAHDYQLSVMERKRLLDYYQHSQPKSSAPKGALGYEWMSLNLEFLQRERQALQARSESGNISTTDKKRLAFIEHYFKKMQPALARSTALELVPIDLNFPASIEMKAHNKAKAENWINSLSNKKQFDSRAEQEAMEVLTSGITEDEFITYFPTYFQIAHTAEHVHRKQLSDFCTKTLLAAHHIPLDKQESDIPFLCNVLYRVLNNRHVVTEKEVKLSDLVNTIRSCTVPPLQIYQAKDVYKEILATPEDILAKERPIPTPLIATEKLNPALLVQTNLKQVLSKSKEGEVLARLVSDYRALEKKTDEAIEALGKTLTPDLEQRFAVEVEAGKMLFAQEKKQKALAQVFLDDPHFTQSVLDSTRKMAPTLADQEQKAWDEALNFANQGPESPEKAKSWKIKKRAKSQAKLGKADLLSLYCNADTAYSIEKTGLSPEKAQQLHNLIHKALFVSIQNQLTQKVISKLDKALQTKSIDTALEAFELLAREEIPGLDETATVIIQYAENILLRKRQVSAFKRLLTPLPDGGTNECIEKIIPGGGKSKVIIPVLAEKKATGNNLVVVEVPSASLPTNHVDLNRLSQRLYGKRAHRFEFNRDSNCSPERLEQLYQHFTEIMTTRCYLVTTGESMQSLELKYLELLLADDQHDETWQKQIYWLDKITGLFRNQADCIIDEAHLGLWIKKKLNYTRGEPKPIGPDLIKNGIALFGFIDTEFIKQAPYLAANYDWGSFKHNLATKLIKEPNSPLKEFVAKAVLSHGEGIEEKLIAYLLDQEMCEAVVHATPEEKEALSVFKQEINVILPETLRHKLDVKYGASRLKNLSPVQYTLSIPYSGNNAPNESSRDGNELVALNRTIQMMLINGISETLFKERITSWQIQARQELFLNPNLKNLDDTPTARGFALLEGASGLTLSQVNLSDASQMEKLYNRHKNNRFFIFSLLQEASLKLINLDPAIISSDSFNHVDVYRSVQCLSGTPSNHMTLHHRLKYDATSSLGSDGYILEILEDKNTAVSSLDYQDVRSFIESAIGNSSERARTRAIIDINATFTGVSNYLVATELARYARLHPNHFSNPIKHILYFNEEDVLYALDINKPEEPILLGTSEEKEISRVLGSTPQERLSYYDQFRTFGTDLEQDEKAHAIALVDENNLFQEYIQGDMRMRWLSKGHSLELIVPQRLDGISRQGLTQRLVLNEKIMLLADVLASGTSQLVNYMRRNSLTLVQDLPSEEAEQKSVLAKKFRCFFEEIAKRDYFALYGAVTEEKEVAAMLESSKADLLALLTECYKSANIPLPAEKIKAIELELEAIINKVLPWCPKKYKGSSASHSKEVQVQVHKDIRVERVQLNACYNPRLQEMPQRNWINLCYQGFSRVINSETKSLNEVCAIADTPLFSTALRASRNYIYNYTNQNEHLNVFLKPVLLIWYHYEHGVLHATLVTPQELESLEKAIGHSSSDWVSTTQDTVVVGTRPEGMLLDQQYLSLREQIRFFNGEFQSLLNQDAPLHWLKEQPMEKITFFENKLQVYRPGSEVELPPLKAALAQSNTEGFIYITEHPFDNLTNFDWKNLYPKTIPAQAAEYKKVAEAFVYLNQHWLDKEPSIEHMQETFGLPLRSLGYIDSHLKHLFTLKGLLQSLSHGLANRLDEEKGRCLEKCLGLSLEHFCQNHDITLTQRPINQEETKRHQLAAVRTLQLLANHPALKGKSLLTYFTTLARNAGSREVLLELLKTENLSDAFFLVFIRNPFCGSEVVKHLLSLNQDFSEQALALLLQRCNEEELIDQYLNKVLQKLALSSEFFPSHLSRYPGFPSHNDFIVRKLLDSSHDFSELGLLELAGLCTGTGEPFAKLDLIDNFLKKTNISDRVMLTLLDRKDLDEDRLLAFLAKAKTPEMLERIYQHPAAGKRIHDALWRHPQCSAEFLAKLIEKELLGDDALLQMLTGQVDIDLLVLSTIARRTHNPNILLEAVSHRKATYTVMKDACDRSIFSCDMAQQILAWIERQPRRNFQASQVLDKLIYKAFDFYRQKPAEWESFLGELLKYCQQHSKGISEIMRLLPEQELSVKLALKTLRWFGRDVLSLLPMEKIIHHAEPEDLASLVDYEKTRGLSERLLPLLAAKCTTPVLIQGLLDRGDLTEGVLLQVLANHPDLRSTLLLKLISHPNIDTQASTAAFNHKSFSPLIAEELTDNLDLISDQAIISIHHRVLQHLVEFCLQKDLSRKDNEWQDVLLRVFRRYSQLPPSVAGVSKSVINLIKPESLDAHLGLQIFRIFGQNAISVLPMEKLIEIAEEKDVESLIDNIVVNQLIPGSRNRHTFCEQLLMLLVPKCSTPKLIDKLLSRRDLSPEILTQIMNLDLNSDLLAKLISHPRATPALKARAFEHNAFSPQIAQQIVDTNPLSEDRENVVQQHDLLKKLVRVCFAKQNLPVQRTEWQTVLLRIFKQYRPSRLPSSLAGAPESIIRIIKQENLSVDFGFQVFRVLGRSVISALPVEKMIDIGQEEDIALFIDNMDALSPDVLLALAQQCQSAASIDKLLQRKDLTEAMLFVILGKRDLTASRLLAVVFHPKATMSVMNDVLAHPKFSSEVAKALISATKLNTHQSHELFKALIKHCLSRVAQGESQWEIPLIQIVQKYPTQSRAFEEVIGIIREHRLNANLGLMLLYQLGKEIIDVLPLKEMIAIADDDGLNLIFNTLKSSDKLSEELLIALVKKAQSEQLIRSFLQMDVRWNVLQVILDKIPDYNNLHRALTHENASEEDCQNWLKNLADKQKIMQEEALSTDDPRKRVLTALDALKVKACTHAVKATEDEAYEEVARASITLYRTLRKEIEHYLKTLDNPEEFLTNCLDAIDLSREILSTHRGGAKQLLVDIVSAILALITFKFFRSSSHPWDFFESKTESIQIVEKLQGDIQDIAYSLGINQGEKPLRAEHRAYDLEDQRSPEEHLQPIAHPIGASQKTDPLNTDKQSDHLNGLTSGKITQKSESSPKEDTPYINYEEEAKQDFKPFNAEGRFYNSKEDTPYINHEKEAKQDFKPFNAEGRFYNPSELNLSKNHQYSFFNKKNKENQVEKQKDIATNFILHC</sequence>
<feature type="region of interest" description="Disordered" evidence="1">
    <location>
        <begin position="4353"/>
        <end position="4391"/>
    </location>
</feature>
<organism evidence="3 4">
    <name type="scientific">Legionella maceachernii</name>
    <dbReference type="NCBI Taxonomy" id="466"/>
    <lineage>
        <taxon>Bacteria</taxon>
        <taxon>Pseudomonadati</taxon>
        <taxon>Pseudomonadota</taxon>
        <taxon>Gammaproteobacteria</taxon>
        <taxon>Legionellales</taxon>
        <taxon>Legionellaceae</taxon>
        <taxon>Legionella</taxon>
    </lineage>
</organism>
<evidence type="ECO:0000313" key="4">
    <source>
        <dbReference type="Proteomes" id="UP000054908"/>
    </source>
</evidence>
<evidence type="ECO:0000256" key="1">
    <source>
        <dbReference type="SAM" id="MobiDB-lite"/>
    </source>
</evidence>
<comment type="caution">
    <text evidence="3">The sequence shown here is derived from an EMBL/GenBank/DDBJ whole genome shotgun (WGS) entry which is preliminary data.</text>
</comment>
<evidence type="ECO:0000259" key="2">
    <source>
        <dbReference type="Pfam" id="PF12340"/>
    </source>
</evidence>
<evidence type="ECO:0000313" key="3">
    <source>
        <dbReference type="EMBL" id="KTD24412.1"/>
    </source>
</evidence>
<feature type="compositionally biased region" description="Polar residues" evidence="1">
    <location>
        <begin position="4373"/>
        <end position="4384"/>
    </location>
</feature>
<dbReference type="EMBL" id="LNYL01000050">
    <property type="protein sequence ID" value="KTD24412.1"/>
    <property type="molecule type" value="Genomic_DNA"/>
</dbReference>
<reference evidence="3 4" key="1">
    <citation type="submission" date="2015-11" db="EMBL/GenBank/DDBJ databases">
        <title>Genomic analysis of 38 Legionella species identifies large and diverse effector repertoires.</title>
        <authorList>
            <person name="Burstein D."/>
            <person name="Amaro F."/>
            <person name="Zusman T."/>
            <person name="Lifshitz Z."/>
            <person name="Cohen O."/>
            <person name="Gilbert J.A."/>
            <person name="Pupko T."/>
            <person name="Shuman H.A."/>
            <person name="Segal G."/>
        </authorList>
    </citation>
    <scope>NUCLEOTIDE SEQUENCE [LARGE SCALE GENOMIC DNA]</scope>
    <source>
        <strain evidence="3 4">PX-1-G2-E2</strain>
    </source>
</reference>
<name>A0A0W0VWE6_9GAMM</name>
<dbReference type="InterPro" id="IPR022099">
    <property type="entry name" value="DUF3638"/>
</dbReference>
<dbReference type="Proteomes" id="UP000054908">
    <property type="component" value="Unassembled WGS sequence"/>
</dbReference>
<dbReference type="PATRIC" id="fig|466.6.peg.2666"/>
<dbReference type="OrthoDB" id="5653345at2"/>
<gene>
    <name evidence="3" type="ORF">Lmac_2499</name>
</gene>
<protein>
    <recommendedName>
        <fullName evidence="2">DUF3638 domain-containing protein</fullName>
    </recommendedName>
</protein>
<feature type="domain" description="DUF3638" evidence="2">
    <location>
        <begin position="1906"/>
        <end position="2107"/>
    </location>
</feature>
<dbReference type="STRING" id="466.Lmac_2499"/>